<evidence type="ECO:0000256" key="9">
    <source>
        <dbReference type="SAM" id="MobiDB-lite"/>
    </source>
</evidence>
<feature type="region of interest" description="Disordered" evidence="9">
    <location>
        <begin position="124"/>
        <end position="150"/>
    </location>
</feature>
<dbReference type="CDD" id="cd02180">
    <property type="entry name" value="GH16_fungal_KRE6_glucanase"/>
    <property type="match status" value="1"/>
</dbReference>
<dbReference type="FunFam" id="2.60.120.200:FF:000135">
    <property type="entry name" value="Related to KRE6-glucan synthase subunit"/>
    <property type="match status" value="1"/>
</dbReference>
<feature type="compositionally biased region" description="Low complexity" evidence="9">
    <location>
        <begin position="21"/>
        <end position="46"/>
    </location>
</feature>
<dbReference type="Gene3D" id="2.60.120.200">
    <property type="match status" value="2"/>
</dbReference>
<protein>
    <submittedName>
        <fullName evidence="12">Glycoside hydrolase family 16 protein</fullName>
    </submittedName>
</protein>
<dbReference type="InterPro" id="IPR005629">
    <property type="entry name" value="Skn1/Kre6/Sbg1"/>
</dbReference>
<comment type="similarity">
    <text evidence="2">Belongs to the SKN1/KRE6 family.</text>
</comment>
<feature type="region of interest" description="Disordered" evidence="9">
    <location>
        <begin position="1"/>
        <end position="74"/>
    </location>
</feature>
<keyword evidence="12" id="KW-0378">Hydrolase</keyword>
<dbReference type="GO" id="GO:0015926">
    <property type="term" value="F:glucosidase activity"/>
    <property type="evidence" value="ECO:0007669"/>
    <property type="project" value="TreeGrafter"/>
</dbReference>
<evidence type="ECO:0000256" key="5">
    <source>
        <dbReference type="ARBA" id="ARBA00022989"/>
    </source>
</evidence>
<evidence type="ECO:0000313" key="12">
    <source>
        <dbReference type="EMBL" id="TRM64168.1"/>
    </source>
</evidence>
<accession>A0A550CH82</accession>
<keyword evidence="5 10" id="KW-1133">Transmembrane helix</keyword>
<evidence type="ECO:0000256" key="6">
    <source>
        <dbReference type="ARBA" id="ARBA00023136"/>
    </source>
</evidence>
<keyword evidence="4" id="KW-0735">Signal-anchor</keyword>
<dbReference type="InterPro" id="IPR000757">
    <property type="entry name" value="Beta-glucanase-like"/>
</dbReference>
<dbReference type="Proteomes" id="UP000320762">
    <property type="component" value="Unassembled WGS sequence"/>
</dbReference>
<keyword evidence="8" id="KW-0961">Cell wall biogenesis/degradation</keyword>
<feature type="transmembrane region" description="Helical" evidence="10">
    <location>
        <begin position="201"/>
        <end position="224"/>
    </location>
</feature>
<dbReference type="SUPFAM" id="SSF49899">
    <property type="entry name" value="Concanavalin A-like lectins/glucanases"/>
    <property type="match status" value="1"/>
</dbReference>
<feature type="domain" description="GH16" evidence="11">
    <location>
        <begin position="255"/>
        <end position="630"/>
    </location>
</feature>
<feature type="compositionally biased region" description="Polar residues" evidence="9">
    <location>
        <begin position="129"/>
        <end position="138"/>
    </location>
</feature>
<name>A0A550CH82_9AGAR</name>
<evidence type="ECO:0000256" key="10">
    <source>
        <dbReference type="SAM" id="Phobius"/>
    </source>
</evidence>
<dbReference type="InterPro" id="IPR013320">
    <property type="entry name" value="ConA-like_dom_sf"/>
</dbReference>
<organism evidence="12 13">
    <name type="scientific">Schizophyllum amplum</name>
    <dbReference type="NCBI Taxonomy" id="97359"/>
    <lineage>
        <taxon>Eukaryota</taxon>
        <taxon>Fungi</taxon>
        <taxon>Dikarya</taxon>
        <taxon>Basidiomycota</taxon>
        <taxon>Agaricomycotina</taxon>
        <taxon>Agaricomycetes</taxon>
        <taxon>Agaricomycetidae</taxon>
        <taxon>Agaricales</taxon>
        <taxon>Schizophyllaceae</taxon>
        <taxon>Schizophyllum</taxon>
    </lineage>
</organism>
<dbReference type="GO" id="GO:0005789">
    <property type="term" value="C:endoplasmic reticulum membrane"/>
    <property type="evidence" value="ECO:0007669"/>
    <property type="project" value="TreeGrafter"/>
</dbReference>
<feature type="compositionally biased region" description="Polar residues" evidence="9">
    <location>
        <begin position="62"/>
        <end position="73"/>
    </location>
</feature>
<dbReference type="GO" id="GO:0006078">
    <property type="term" value="P:(1-&gt;6)-beta-D-glucan biosynthetic process"/>
    <property type="evidence" value="ECO:0007669"/>
    <property type="project" value="TreeGrafter"/>
</dbReference>
<dbReference type="EMBL" id="VDMD01000008">
    <property type="protein sequence ID" value="TRM64168.1"/>
    <property type="molecule type" value="Genomic_DNA"/>
</dbReference>
<keyword evidence="13" id="KW-1185">Reference proteome</keyword>
<evidence type="ECO:0000256" key="1">
    <source>
        <dbReference type="ARBA" id="ARBA00004606"/>
    </source>
</evidence>
<dbReference type="Pfam" id="PF03935">
    <property type="entry name" value="SKN1_KRE6_Sbg1"/>
    <property type="match status" value="1"/>
</dbReference>
<comment type="subcellular location">
    <subcellularLocation>
        <location evidence="1">Membrane</location>
        <topology evidence="1">Single-pass type II membrane protein</topology>
    </subcellularLocation>
</comment>
<sequence>MSRQPRRTHASRSPQEYGAASGSRTQPTSSRTQATSSRTHATSSRQPATSSRTHQYERAPSHSRTPSGSSAYRATNGRGAIAQGVATGAIGGGYGPYAYAPPAVEQTPRGNGYANGAAYANGNGNGNGHTTSRFTNGYTAEAPPPPRPREKAAVVAPVPMNTTNTVPQYLWEKDPEIDDALHNPDSRRDYFDFTIFSSRGWVNFGALLILVCGLLMLFLGYPMYYEFGHPRVAYSGYNLGGINGSGQVPDLNMKLLVDGDTPDDAQSRTGTDGHQYNLVFSDEFEQDYRTFNAGDDPYWEAVDLQYWPTGDIEWYDPKAITTQDGNLVITMTMEEEKNLNFVSGMLQSWNKVCFTTGYIEMRVSLPGSPETPGFWPGAWTMGNLGRAGYGATTEGMWPYSYDSCDAGTFPNQTGKDGVPDVSTANSGSPLSFLPGQRVSACTCSGSDHPGPDVTYGRGVPEIDLIEAQIDVSVWRGQVSQSYQIAPFNQEYQFNNDSSVTTIYDDSLTEFNTYKGGQWQQAVSALTYVPDDSYSGSFTTYGVEWYSDPDNRDDGYMTWFVNGEKTWTLTAASIGGDSEIDMSGRLISEEPMYMIINLGMAPSFQQQDFEHMKFPAQMLVDYVRVYQREGTTDGVTCNPPNRPTKDYIDNHMSAYDNVNATTWSEAGYSFPRNSAYDGCT</sequence>
<reference evidence="12 13" key="1">
    <citation type="journal article" date="2019" name="New Phytol.">
        <title>Comparative genomics reveals unique wood-decay strategies and fruiting body development in the Schizophyllaceae.</title>
        <authorList>
            <person name="Almasi E."/>
            <person name="Sahu N."/>
            <person name="Krizsan K."/>
            <person name="Balint B."/>
            <person name="Kovacs G.M."/>
            <person name="Kiss B."/>
            <person name="Cseklye J."/>
            <person name="Drula E."/>
            <person name="Henrissat B."/>
            <person name="Nagy I."/>
            <person name="Chovatia M."/>
            <person name="Adam C."/>
            <person name="LaButti K."/>
            <person name="Lipzen A."/>
            <person name="Riley R."/>
            <person name="Grigoriev I.V."/>
            <person name="Nagy L.G."/>
        </authorList>
    </citation>
    <scope>NUCLEOTIDE SEQUENCE [LARGE SCALE GENOMIC DNA]</scope>
    <source>
        <strain evidence="12 13">NL-1724</strain>
    </source>
</reference>
<evidence type="ECO:0000256" key="7">
    <source>
        <dbReference type="ARBA" id="ARBA00023180"/>
    </source>
</evidence>
<evidence type="ECO:0000256" key="4">
    <source>
        <dbReference type="ARBA" id="ARBA00022968"/>
    </source>
</evidence>
<dbReference type="FunFam" id="2.60.120.200:FF:000140">
    <property type="entry name" value="Beta-glucan synthesis-associated protein"/>
    <property type="match status" value="1"/>
</dbReference>
<keyword evidence="3 10" id="KW-0812">Transmembrane</keyword>
<dbReference type="AlphaFoldDB" id="A0A550CH82"/>
<evidence type="ECO:0000313" key="13">
    <source>
        <dbReference type="Proteomes" id="UP000320762"/>
    </source>
</evidence>
<gene>
    <name evidence="12" type="ORF">BD626DRAFT_494012</name>
</gene>
<dbReference type="PANTHER" id="PTHR31361:SF15">
    <property type="entry name" value="GH16 DOMAIN-CONTAINING PROTEIN"/>
    <property type="match status" value="1"/>
</dbReference>
<proteinExistence type="inferred from homology"/>
<dbReference type="PANTHER" id="PTHR31361">
    <property type="entry name" value="BETA-GLUCAN SYNTHESIS-ASSOCIATED PROTEIN KRE6-RELATED"/>
    <property type="match status" value="1"/>
</dbReference>
<evidence type="ECO:0000256" key="3">
    <source>
        <dbReference type="ARBA" id="ARBA00022692"/>
    </source>
</evidence>
<keyword evidence="7" id="KW-0325">Glycoprotein</keyword>
<dbReference type="PROSITE" id="PS51762">
    <property type="entry name" value="GH16_2"/>
    <property type="match status" value="1"/>
</dbReference>
<dbReference type="STRING" id="97359.A0A550CH82"/>
<dbReference type="OrthoDB" id="412647at2759"/>
<dbReference type="GO" id="GO:0031505">
    <property type="term" value="P:fungal-type cell wall organization"/>
    <property type="evidence" value="ECO:0007669"/>
    <property type="project" value="TreeGrafter"/>
</dbReference>
<evidence type="ECO:0000259" key="11">
    <source>
        <dbReference type="PROSITE" id="PS51762"/>
    </source>
</evidence>
<keyword evidence="6 10" id="KW-0472">Membrane</keyword>
<comment type="caution">
    <text evidence="12">The sequence shown here is derived from an EMBL/GenBank/DDBJ whole genome shotgun (WGS) entry which is preliminary data.</text>
</comment>
<evidence type="ECO:0000256" key="8">
    <source>
        <dbReference type="ARBA" id="ARBA00023316"/>
    </source>
</evidence>
<feature type="compositionally biased region" description="Basic residues" evidence="9">
    <location>
        <begin position="1"/>
        <end position="10"/>
    </location>
</feature>
<evidence type="ECO:0000256" key="2">
    <source>
        <dbReference type="ARBA" id="ARBA00010962"/>
    </source>
</evidence>
<dbReference type="GO" id="GO:0005886">
    <property type="term" value="C:plasma membrane"/>
    <property type="evidence" value="ECO:0007669"/>
    <property type="project" value="TreeGrafter"/>
</dbReference>